<dbReference type="SUPFAM" id="SSF82171">
    <property type="entry name" value="DPP6 N-terminal domain-like"/>
    <property type="match status" value="1"/>
</dbReference>
<dbReference type="PANTHER" id="PTHR30032:SF8">
    <property type="entry name" value="GERMINATION-SPECIFIC N-ACETYLMURAMOYL-L-ALANINE AMIDASE"/>
    <property type="match status" value="1"/>
</dbReference>
<proteinExistence type="predicted"/>
<dbReference type="PANTHER" id="PTHR30032">
    <property type="entry name" value="N-ACETYLMURAMOYL-L-ALANINE AMIDASE-RELATED"/>
    <property type="match status" value="1"/>
</dbReference>
<evidence type="ECO:0000313" key="2">
    <source>
        <dbReference type="EMBL" id="MCS5715769.1"/>
    </source>
</evidence>
<protein>
    <submittedName>
        <fullName evidence="2">Cell wall-binding repeat-containing protein</fullName>
    </submittedName>
</protein>
<dbReference type="InterPro" id="IPR007253">
    <property type="entry name" value="Cell_wall-bd_2"/>
</dbReference>
<dbReference type="Pfam" id="PF04122">
    <property type="entry name" value="CW_binding_2"/>
    <property type="match status" value="3"/>
</dbReference>
<comment type="caution">
    <text evidence="2">The sequence shown here is derived from an EMBL/GenBank/DDBJ whole genome shotgun (WGS) entry which is preliminary data.</text>
</comment>
<keyword evidence="1" id="KW-0732">Signal</keyword>
<evidence type="ECO:0000256" key="1">
    <source>
        <dbReference type="SAM" id="SignalP"/>
    </source>
</evidence>
<accession>A0ABT2GHR6</accession>
<dbReference type="Proteomes" id="UP001165580">
    <property type="component" value="Unassembled WGS sequence"/>
</dbReference>
<sequence length="760" mass="76068">MAVSTRTAPTRSVRAAAWAVVAAIALAVPLVPTSAQAAEEKTVRVSLTSAGAVADRESRDATVSADGRFVAFSSRATNLGGPTDETSQIYVRDVVTRQLRLVSAERDGAAPANSDADAPSISADGRFVAYSSSATNLEPTSSAATRQVFVRDLAPGGATRLVSINSSHLNGGVNDSTHPSISADGTKVAFQSTSFDLIDGMGMVGSQIYVADLTISPAQIDLVSKRDQVSPAVPGNADSVAAAISANGSAVAFQSLASDLTADVPIEGTSQVFVGYASGRTRLASTAADAPVGGGGSSFDPDISADGAVVVYASLAANLVSGSITTSSKNQVYSRTMSAPGSELVSVANAGGPGNGDSSWPDVSADGTRVAFSSDATNLAAVDNRGFRQVFLRTRPAATTTIVSATAADPARGGAAGADRPHLSANGSLTAFQSSSQDLTSEVGGHLSIYLRGGSAATPTSIERIGGADRFVVSAAVSAKTFPVGVPVAYVASGEGFSDALSGSAAAGYQDGPVLLVRKDAVPEAVRAELDRLDPARIVVLGGVNAVSDQVKAALKSLAPTVTRIGGADRFVVSAAISTAVFPIGAPVAFVASGSTFPDALAGSAAAGKLGGPVLLVTKDAIPGPVKAELERLRPGAIVVLGGRASIGDAVADALDKVAPVSRQAGQDRFETAAQVSAANHPLGSDTVYVASGETFPDALSGSAAAVTVGAPVLLVTRTGVPAPVATELDRLQPRHIIVLGGANAVPEAVLQQLKSHLAG</sequence>
<dbReference type="InterPro" id="IPR051922">
    <property type="entry name" value="Bact_Sporulation_Assoc"/>
</dbReference>
<dbReference type="Pfam" id="PF07676">
    <property type="entry name" value="PD40"/>
    <property type="match status" value="4"/>
</dbReference>
<dbReference type="EMBL" id="JANTEZ010000006">
    <property type="protein sequence ID" value="MCS5715769.1"/>
    <property type="molecule type" value="Genomic_DNA"/>
</dbReference>
<name>A0ABT2GHR6_9MICO</name>
<dbReference type="InterPro" id="IPR011659">
    <property type="entry name" value="WD40"/>
</dbReference>
<dbReference type="InterPro" id="IPR011042">
    <property type="entry name" value="6-blade_b-propeller_TolB-like"/>
</dbReference>
<evidence type="ECO:0000313" key="3">
    <source>
        <dbReference type="Proteomes" id="UP001165580"/>
    </source>
</evidence>
<gene>
    <name evidence="2" type="ORF">NVV95_14555</name>
</gene>
<organism evidence="2 3">
    <name type="scientific">Herbiconiux gentiana</name>
    <dbReference type="NCBI Taxonomy" id="2970912"/>
    <lineage>
        <taxon>Bacteria</taxon>
        <taxon>Bacillati</taxon>
        <taxon>Actinomycetota</taxon>
        <taxon>Actinomycetes</taxon>
        <taxon>Micrococcales</taxon>
        <taxon>Microbacteriaceae</taxon>
        <taxon>Herbiconiux</taxon>
    </lineage>
</organism>
<feature type="signal peptide" evidence="1">
    <location>
        <begin position="1"/>
        <end position="37"/>
    </location>
</feature>
<dbReference type="Gene3D" id="2.120.10.30">
    <property type="entry name" value="TolB, C-terminal domain"/>
    <property type="match status" value="1"/>
</dbReference>
<reference evidence="2" key="1">
    <citation type="submission" date="2022-08" db="EMBL/GenBank/DDBJ databases">
        <authorList>
            <person name="Deng Y."/>
            <person name="Han X.-F."/>
            <person name="Zhang Y.-Q."/>
        </authorList>
    </citation>
    <scope>NUCLEOTIDE SEQUENCE</scope>
    <source>
        <strain evidence="2">CPCC 205716</strain>
    </source>
</reference>
<keyword evidence="3" id="KW-1185">Reference proteome</keyword>
<dbReference type="RefSeq" id="WP_259487282.1">
    <property type="nucleotide sequence ID" value="NZ_JANTEZ010000006.1"/>
</dbReference>
<feature type="chain" id="PRO_5046979341" evidence="1">
    <location>
        <begin position="38"/>
        <end position="760"/>
    </location>
</feature>